<dbReference type="SMART" id="SM00342">
    <property type="entry name" value="HTH_ARAC"/>
    <property type="match status" value="1"/>
</dbReference>
<dbReference type="PROSITE" id="PS01124">
    <property type="entry name" value="HTH_ARAC_FAMILY_2"/>
    <property type="match status" value="1"/>
</dbReference>
<dbReference type="InterPro" id="IPR018060">
    <property type="entry name" value="HTH_AraC"/>
</dbReference>
<name>A0A934SH94_9MICO</name>
<protein>
    <submittedName>
        <fullName evidence="6">AraC family transcriptional regulator</fullName>
    </submittedName>
</protein>
<comment type="caution">
    <text evidence="6">The sequence shown here is derived from an EMBL/GenBank/DDBJ whole genome shotgun (WGS) entry which is preliminary data.</text>
</comment>
<dbReference type="EMBL" id="JAEPES010000001">
    <property type="protein sequence ID" value="MBK4346642.1"/>
    <property type="molecule type" value="Genomic_DNA"/>
</dbReference>
<gene>
    <name evidence="6" type="ORF">IV501_03250</name>
</gene>
<evidence type="ECO:0000313" key="7">
    <source>
        <dbReference type="Proteomes" id="UP000636458"/>
    </source>
</evidence>
<dbReference type="PANTHER" id="PTHR46796:SF7">
    <property type="entry name" value="ARAC FAMILY TRANSCRIPTIONAL REGULATOR"/>
    <property type="match status" value="1"/>
</dbReference>
<dbReference type="Pfam" id="PF02311">
    <property type="entry name" value="AraC_binding"/>
    <property type="match status" value="1"/>
</dbReference>
<dbReference type="SUPFAM" id="SSF46689">
    <property type="entry name" value="Homeodomain-like"/>
    <property type="match status" value="2"/>
</dbReference>
<dbReference type="InterPro" id="IPR020449">
    <property type="entry name" value="Tscrpt_reg_AraC-type_HTH"/>
</dbReference>
<evidence type="ECO:0000256" key="3">
    <source>
        <dbReference type="ARBA" id="ARBA00023159"/>
    </source>
</evidence>
<dbReference type="Proteomes" id="UP000636458">
    <property type="component" value="Unassembled WGS sequence"/>
</dbReference>
<keyword evidence="7" id="KW-1185">Reference proteome</keyword>
<dbReference type="Gene3D" id="2.60.120.280">
    <property type="entry name" value="Regulatory protein AraC"/>
    <property type="match status" value="1"/>
</dbReference>
<keyword evidence="2" id="KW-0238">DNA-binding</keyword>
<dbReference type="CDD" id="cd06986">
    <property type="entry name" value="cupin_MmsR-like_N"/>
    <property type="match status" value="1"/>
</dbReference>
<sequence length="287" mass="31021">MVRPTSFLGERVAVIPHPSIDSALQQPITRHLTVTMAGLFPEATGHWKDRPEGIPEAVILVCTAGTGAVVVDGARTRIGASTAILIPPSLPHSYGASDEAPWTIWWCHLRGLVVDDLIAEAGTAADRRILALRSPERVVAGIDEIVTLLEKDVSRARLIAASGAAWKLLTQIATERLLPLNGDPLQRAMEYLASRLDSRVQVPDLARLVGVSPSHLSGLFHRATGGGVLAHHTALRMARARQLLDSTSMTVAAIGADVGYTDPFYFSRHFQKMHGVSPTEYRSQRKG</sequence>
<dbReference type="InterPro" id="IPR009057">
    <property type="entry name" value="Homeodomain-like_sf"/>
</dbReference>
<keyword evidence="1" id="KW-0805">Transcription regulation</keyword>
<dbReference type="PROSITE" id="PS00041">
    <property type="entry name" value="HTH_ARAC_FAMILY_1"/>
    <property type="match status" value="1"/>
</dbReference>
<dbReference type="Pfam" id="PF12833">
    <property type="entry name" value="HTH_18"/>
    <property type="match status" value="1"/>
</dbReference>
<dbReference type="Gene3D" id="1.10.10.60">
    <property type="entry name" value="Homeodomain-like"/>
    <property type="match status" value="2"/>
</dbReference>
<organism evidence="6 7">
    <name type="scientific">Lacisediminihabitans changchengi</name>
    <dbReference type="NCBI Taxonomy" id="2787634"/>
    <lineage>
        <taxon>Bacteria</taxon>
        <taxon>Bacillati</taxon>
        <taxon>Actinomycetota</taxon>
        <taxon>Actinomycetes</taxon>
        <taxon>Micrococcales</taxon>
        <taxon>Microbacteriaceae</taxon>
        <taxon>Lacisediminihabitans</taxon>
    </lineage>
</organism>
<dbReference type="InterPro" id="IPR003313">
    <property type="entry name" value="AraC-bd"/>
</dbReference>
<evidence type="ECO:0000256" key="4">
    <source>
        <dbReference type="ARBA" id="ARBA00023163"/>
    </source>
</evidence>
<evidence type="ECO:0000256" key="2">
    <source>
        <dbReference type="ARBA" id="ARBA00023125"/>
    </source>
</evidence>
<dbReference type="PANTHER" id="PTHR46796">
    <property type="entry name" value="HTH-TYPE TRANSCRIPTIONAL ACTIVATOR RHAS-RELATED"/>
    <property type="match status" value="1"/>
</dbReference>
<dbReference type="AlphaFoldDB" id="A0A934SH94"/>
<keyword evidence="4" id="KW-0804">Transcription</keyword>
<dbReference type="RefSeq" id="WP_200554956.1">
    <property type="nucleotide sequence ID" value="NZ_JAEPES010000001.1"/>
</dbReference>
<reference evidence="6" key="1">
    <citation type="submission" date="2021-01" db="EMBL/GenBank/DDBJ databases">
        <title>Lacisediminihabitans sp. nov. strain G11-30, isolated from Antarctic Soil.</title>
        <authorList>
            <person name="Li J."/>
        </authorList>
    </citation>
    <scope>NUCLEOTIDE SEQUENCE</scope>
    <source>
        <strain evidence="6">G11-30</strain>
    </source>
</reference>
<evidence type="ECO:0000259" key="5">
    <source>
        <dbReference type="PROSITE" id="PS01124"/>
    </source>
</evidence>
<dbReference type="SUPFAM" id="SSF51215">
    <property type="entry name" value="Regulatory protein AraC"/>
    <property type="match status" value="1"/>
</dbReference>
<evidence type="ECO:0000313" key="6">
    <source>
        <dbReference type="EMBL" id="MBK4346642.1"/>
    </source>
</evidence>
<proteinExistence type="predicted"/>
<dbReference type="InterPro" id="IPR018062">
    <property type="entry name" value="HTH_AraC-typ_CS"/>
</dbReference>
<feature type="domain" description="HTH araC/xylS-type" evidence="5">
    <location>
        <begin position="186"/>
        <end position="284"/>
    </location>
</feature>
<accession>A0A934SH94</accession>
<dbReference type="InterPro" id="IPR037923">
    <property type="entry name" value="HTH-like"/>
</dbReference>
<dbReference type="GO" id="GO:0043565">
    <property type="term" value="F:sequence-specific DNA binding"/>
    <property type="evidence" value="ECO:0007669"/>
    <property type="project" value="InterPro"/>
</dbReference>
<dbReference type="InterPro" id="IPR050204">
    <property type="entry name" value="AraC_XylS_family_regulators"/>
</dbReference>
<dbReference type="PRINTS" id="PR00032">
    <property type="entry name" value="HTHARAC"/>
</dbReference>
<dbReference type="GO" id="GO:0003700">
    <property type="term" value="F:DNA-binding transcription factor activity"/>
    <property type="evidence" value="ECO:0007669"/>
    <property type="project" value="InterPro"/>
</dbReference>
<evidence type="ECO:0000256" key="1">
    <source>
        <dbReference type="ARBA" id="ARBA00023015"/>
    </source>
</evidence>
<keyword evidence="3" id="KW-0010">Activator</keyword>